<reference evidence="1 2" key="1">
    <citation type="submission" date="2018-03" db="EMBL/GenBank/DDBJ databases">
        <title>The draft genome of Mesorhizobium soli JCM 19897.</title>
        <authorList>
            <person name="Li L."/>
            <person name="Liu L."/>
            <person name="Liang L."/>
            <person name="Wang T."/>
            <person name="Zhang X."/>
        </authorList>
    </citation>
    <scope>NUCLEOTIDE SEQUENCE [LARGE SCALE GENOMIC DNA]</scope>
    <source>
        <strain evidence="1 2">JCM 19897</strain>
    </source>
</reference>
<dbReference type="Proteomes" id="UP000240653">
    <property type="component" value="Unassembled WGS sequence"/>
</dbReference>
<proteinExistence type="predicted"/>
<organism evidence="1 2">
    <name type="scientific">Pseudaminobacter soli</name>
    <name type="common">ex Li et al. 2025</name>
    <dbReference type="NCBI Taxonomy" id="1295366"/>
    <lineage>
        <taxon>Bacteria</taxon>
        <taxon>Pseudomonadati</taxon>
        <taxon>Pseudomonadota</taxon>
        <taxon>Alphaproteobacteria</taxon>
        <taxon>Hyphomicrobiales</taxon>
        <taxon>Phyllobacteriaceae</taxon>
        <taxon>Pseudaminobacter</taxon>
    </lineage>
</organism>
<sequence>MSKAFSQCRQIFQQRLVHSGQTIVFTQGLARYCADQMRCVTVHKNRPPTGSAGALPPLFQSIDGWMRMWDPDRQNVAWRHFYRKGRLIVLGKTEDVSVSSGCCEPLNRKVGQADIFIAGLCPDDHNLWAP</sequence>
<protein>
    <submittedName>
        <fullName evidence="1">Uncharacterized protein</fullName>
    </submittedName>
</protein>
<evidence type="ECO:0000313" key="1">
    <source>
        <dbReference type="EMBL" id="PSJ56107.1"/>
    </source>
</evidence>
<comment type="caution">
    <text evidence="1">The sequence shown here is derived from an EMBL/GenBank/DDBJ whole genome shotgun (WGS) entry which is preliminary data.</text>
</comment>
<dbReference type="EMBL" id="PXYL01000020">
    <property type="protein sequence ID" value="PSJ56107.1"/>
    <property type="molecule type" value="Genomic_DNA"/>
</dbReference>
<accession>A0A2P7S0V9</accession>
<gene>
    <name evidence="1" type="ORF">C7I85_25675</name>
</gene>
<keyword evidence="2" id="KW-1185">Reference proteome</keyword>
<evidence type="ECO:0000313" key="2">
    <source>
        <dbReference type="Proteomes" id="UP000240653"/>
    </source>
</evidence>
<dbReference type="AlphaFoldDB" id="A0A2P7S0V9"/>
<name>A0A2P7S0V9_9HYPH</name>